<evidence type="ECO:0000256" key="1">
    <source>
        <dbReference type="SAM" id="MobiDB-lite"/>
    </source>
</evidence>
<organism evidence="2 3">
    <name type="scientific">Hibiscus syriacus</name>
    <name type="common">Rose of Sharon</name>
    <dbReference type="NCBI Taxonomy" id="106335"/>
    <lineage>
        <taxon>Eukaryota</taxon>
        <taxon>Viridiplantae</taxon>
        <taxon>Streptophyta</taxon>
        <taxon>Embryophyta</taxon>
        <taxon>Tracheophyta</taxon>
        <taxon>Spermatophyta</taxon>
        <taxon>Magnoliopsida</taxon>
        <taxon>eudicotyledons</taxon>
        <taxon>Gunneridae</taxon>
        <taxon>Pentapetalae</taxon>
        <taxon>rosids</taxon>
        <taxon>malvids</taxon>
        <taxon>Malvales</taxon>
        <taxon>Malvaceae</taxon>
        <taxon>Malvoideae</taxon>
        <taxon>Hibiscus</taxon>
    </lineage>
</organism>
<feature type="compositionally biased region" description="Low complexity" evidence="1">
    <location>
        <begin position="25"/>
        <end position="41"/>
    </location>
</feature>
<evidence type="ECO:0000313" key="3">
    <source>
        <dbReference type="Proteomes" id="UP000436088"/>
    </source>
</evidence>
<reference evidence="2" key="1">
    <citation type="submission" date="2019-09" db="EMBL/GenBank/DDBJ databases">
        <title>Draft genome information of white flower Hibiscus syriacus.</title>
        <authorList>
            <person name="Kim Y.-M."/>
        </authorList>
    </citation>
    <scope>NUCLEOTIDE SEQUENCE [LARGE SCALE GENOMIC DNA]</scope>
    <source>
        <strain evidence="2">YM2019G1</strain>
    </source>
</reference>
<evidence type="ECO:0000313" key="2">
    <source>
        <dbReference type="EMBL" id="KAE8690378.1"/>
    </source>
</evidence>
<gene>
    <name evidence="2" type="ORF">F3Y22_tig00110895pilonHSYRG00195</name>
</gene>
<dbReference type="EMBL" id="VEPZ02001152">
    <property type="protein sequence ID" value="KAE8690378.1"/>
    <property type="molecule type" value="Genomic_DNA"/>
</dbReference>
<accession>A0A6A2ZES5</accession>
<dbReference type="AlphaFoldDB" id="A0A6A2ZES5"/>
<proteinExistence type="predicted"/>
<feature type="compositionally biased region" description="Polar residues" evidence="1">
    <location>
        <begin position="12"/>
        <end position="24"/>
    </location>
</feature>
<dbReference type="Proteomes" id="UP000436088">
    <property type="component" value="Unassembled WGS sequence"/>
</dbReference>
<comment type="caution">
    <text evidence="2">The sequence shown here is derived from an EMBL/GenBank/DDBJ whole genome shotgun (WGS) entry which is preliminary data.</text>
</comment>
<feature type="region of interest" description="Disordered" evidence="1">
    <location>
        <begin position="1"/>
        <end position="79"/>
    </location>
</feature>
<keyword evidence="3" id="KW-1185">Reference proteome</keyword>
<protein>
    <submittedName>
        <fullName evidence="2">Uncharacterized protein</fullName>
    </submittedName>
</protein>
<sequence length="136" mass="14397">MNMMSGPKLERQNSINDPNRLQGGSMSHFSSSSVSWQPSSSKKLNPGPLSSVTYVKQESVDQGAGEQHGPYFSAAPGSSTSIIEEGNAVTATPKDEFLEKLSSRIGFSTPTIVVLPNLVSPSIPTQMDSNVPVISS</sequence>
<name>A0A6A2ZES5_HIBSY</name>